<protein>
    <submittedName>
        <fullName evidence="2">Uncharacterized protein</fullName>
    </submittedName>
</protein>
<sequence>MLGARPGGEPASTGGRARRPSTRVAYMAYEMRFVRIPACRRAMLVQPMSAHRAKRRVPKTLPRSNRAARAADRDGGGGRSKVFVTRLRHRAHEALIVTHPHVSPMCGRRLGAGGVSGVARDRPGLRVARNRRTIVVRRASRGRAGSVRRRLDGELFREPMRRPRYPPCARDPRLAPVQRLRPHPARRPATPFARPARRRPSFACASRAHALMRRAGRTFDETRGIE</sequence>
<dbReference type="AlphaFoldDB" id="A0AAW9CRH1"/>
<evidence type="ECO:0000256" key="1">
    <source>
        <dbReference type="SAM" id="MobiDB-lite"/>
    </source>
</evidence>
<accession>A0AAW9CRH1</accession>
<proteinExistence type="predicted"/>
<dbReference type="RefSeq" id="WP_155275036.1">
    <property type="nucleotide sequence ID" value="NZ_CP013410.1"/>
</dbReference>
<evidence type="ECO:0000313" key="3">
    <source>
        <dbReference type="Proteomes" id="UP001272137"/>
    </source>
</evidence>
<reference evidence="2" key="1">
    <citation type="submission" date="2018-08" db="EMBL/GenBank/DDBJ databases">
        <title>Identification of Burkholderia cepacia strains that express a Burkholderia pseudomallei-like capsular polysaccharide.</title>
        <authorList>
            <person name="Burtnick M.N."/>
            <person name="Vongsouvath M."/>
            <person name="Newton P."/>
            <person name="Wuthiekanun V."/>
            <person name="Limmathurotsakul D."/>
            <person name="Brett P.J."/>
            <person name="Chantratita N."/>
            <person name="Dance D.A."/>
        </authorList>
    </citation>
    <scope>NUCLEOTIDE SEQUENCE</scope>
    <source>
        <strain evidence="2">SBXCC001</strain>
    </source>
</reference>
<dbReference type="EMBL" id="QXCT01000001">
    <property type="protein sequence ID" value="MDW9252922.1"/>
    <property type="molecule type" value="Genomic_DNA"/>
</dbReference>
<name>A0AAW9CRH1_BURTH</name>
<feature type="region of interest" description="Disordered" evidence="1">
    <location>
        <begin position="1"/>
        <end position="20"/>
    </location>
</feature>
<feature type="region of interest" description="Disordered" evidence="1">
    <location>
        <begin position="177"/>
        <end position="201"/>
    </location>
</feature>
<comment type="caution">
    <text evidence="2">The sequence shown here is derived from an EMBL/GenBank/DDBJ whole genome shotgun (WGS) entry which is preliminary data.</text>
</comment>
<dbReference type="Proteomes" id="UP001272137">
    <property type="component" value="Unassembled WGS sequence"/>
</dbReference>
<evidence type="ECO:0000313" key="2">
    <source>
        <dbReference type="EMBL" id="MDW9252922.1"/>
    </source>
</evidence>
<gene>
    <name evidence="2" type="ORF">C7S16_5245</name>
</gene>
<organism evidence="2 3">
    <name type="scientific">Burkholderia thailandensis</name>
    <dbReference type="NCBI Taxonomy" id="57975"/>
    <lineage>
        <taxon>Bacteria</taxon>
        <taxon>Pseudomonadati</taxon>
        <taxon>Pseudomonadota</taxon>
        <taxon>Betaproteobacteria</taxon>
        <taxon>Burkholderiales</taxon>
        <taxon>Burkholderiaceae</taxon>
        <taxon>Burkholderia</taxon>
        <taxon>pseudomallei group</taxon>
    </lineage>
</organism>
<feature type="region of interest" description="Disordered" evidence="1">
    <location>
        <begin position="50"/>
        <end position="79"/>
    </location>
</feature>